<evidence type="ECO:0000256" key="2">
    <source>
        <dbReference type="ARBA" id="ARBA00038157"/>
    </source>
</evidence>
<reference evidence="4 5" key="1">
    <citation type="submission" date="2019-01" db="EMBL/GenBank/DDBJ databases">
        <title>Draft genome sequences of three monokaryotic isolates of the white-rot basidiomycete fungus Dichomitus squalens.</title>
        <authorList>
            <consortium name="DOE Joint Genome Institute"/>
            <person name="Lopez S.C."/>
            <person name="Andreopoulos B."/>
            <person name="Pangilinan J."/>
            <person name="Lipzen A."/>
            <person name="Riley R."/>
            <person name="Ahrendt S."/>
            <person name="Ng V."/>
            <person name="Barry K."/>
            <person name="Daum C."/>
            <person name="Grigoriev I.V."/>
            <person name="Hilden K.S."/>
            <person name="Makela M.R."/>
            <person name="de Vries R.P."/>
        </authorList>
    </citation>
    <scope>NUCLEOTIDE SEQUENCE [LARGE SCALE GENOMIC DNA]</scope>
    <source>
        <strain evidence="4 5">CBS 464.89</strain>
    </source>
</reference>
<dbReference type="Gene3D" id="3.20.20.100">
    <property type="entry name" value="NADP-dependent oxidoreductase domain"/>
    <property type="match status" value="1"/>
</dbReference>
<name>A0A4Q9PVP0_9APHY</name>
<dbReference type="EMBL" id="ML145122">
    <property type="protein sequence ID" value="TBU58653.1"/>
    <property type="molecule type" value="Genomic_DNA"/>
</dbReference>
<sequence>MSLFAPVNPEPLTRLGYYRYLAPRASILVSPLCLGGLSIGDKWAAHGMGAMDKESSFRLLDAYFAAGGNFIDTANYYQDGSSEEFIGEWAESRGIRDQLVIATKYSQHWDDDSVERKVRANYMGNSVKSLALSVEASLKKLRTTYIDIFYCHNWDNYTSVEEIMDALHNLVVSGKVLYLGVSNMPAWLVLKANEYARYNGKTPFVIYQVKWSVLERDTERDILPMCRHEGIALAPYGVLAAGHIRTDEEEERRLHSGELGRQILPGQKWKRTPEERAVCQVLERIAKEVGAKSITAVAIAYVMQKAPFIFPIIGGRKVEQLEANVEALNIHLTEEHFKLIDDASPFQPGYPVNVIGEYGQVPRRHFMFAKVDTQPLLAAIKPPRKN</sequence>
<dbReference type="AlphaFoldDB" id="A0A4Q9PVP0"/>
<evidence type="ECO:0000313" key="4">
    <source>
        <dbReference type="EMBL" id="TBU58653.1"/>
    </source>
</evidence>
<gene>
    <name evidence="4" type="ORF">BD310DRAFT_926654</name>
</gene>
<evidence type="ECO:0000256" key="1">
    <source>
        <dbReference type="ARBA" id="ARBA00022857"/>
    </source>
</evidence>
<proteinExistence type="inferred from homology"/>
<dbReference type="PANTHER" id="PTHR43364:SF7">
    <property type="entry name" value="NADP-DEPENDENT OXIDOREDUCTASE DOMAIN-CONTAINING PROTEIN-RELATED"/>
    <property type="match status" value="1"/>
</dbReference>
<evidence type="ECO:0000259" key="3">
    <source>
        <dbReference type="Pfam" id="PF00248"/>
    </source>
</evidence>
<dbReference type="InterPro" id="IPR023210">
    <property type="entry name" value="NADP_OxRdtase_dom"/>
</dbReference>
<evidence type="ECO:0000313" key="5">
    <source>
        <dbReference type="Proteomes" id="UP000292082"/>
    </source>
</evidence>
<protein>
    <submittedName>
        <fullName evidence="4">Aryl-alcohol dehydrogenase [NADP+]</fullName>
    </submittedName>
</protein>
<feature type="domain" description="NADP-dependent oxidoreductase" evidence="3">
    <location>
        <begin position="31"/>
        <end position="343"/>
    </location>
</feature>
<dbReference type="SUPFAM" id="SSF51430">
    <property type="entry name" value="NAD(P)-linked oxidoreductase"/>
    <property type="match status" value="1"/>
</dbReference>
<dbReference type="Proteomes" id="UP000292082">
    <property type="component" value="Unassembled WGS sequence"/>
</dbReference>
<dbReference type="InterPro" id="IPR036812">
    <property type="entry name" value="NAD(P)_OxRdtase_dom_sf"/>
</dbReference>
<keyword evidence="1" id="KW-0521">NADP</keyword>
<keyword evidence="5" id="KW-1185">Reference proteome</keyword>
<comment type="similarity">
    <text evidence="2">Belongs to the aldo/keto reductase family. Aldo/keto reductase 2 subfamily.</text>
</comment>
<dbReference type="PANTHER" id="PTHR43364">
    <property type="entry name" value="NADH-SPECIFIC METHYLGLYOXAL REDUCTASE-RELATED"/>
    <property type="match status" value="1"/>
</dbReference>
<accession>A0A4Q9PVP0</accession>
<organism evidence="4 5">
    <name type="scientific">Dichomitus squalens</name>
    <dbReference type="NCBI Taxonomy" id="114155"/>
    <lineage>
        <taxon>Eukaryota</taxon>
        <taxon>Fungi</taxon>
        <taxon>Dikarya</taxon>
        <taxon>Basidiomycota</taxon>
        <taxon>Agaricomycotina</taxon>
        <taxon>Agaricomycetes</taxon>
        <taxon>Polyporales</taxon>
        <taxon>Polyporaceae</taxon>
        <taxon>Dichomitus</taxon>
    </lineage>
</organism>
<dbReference type="InterPro" id="IPR050523">
    <property type="entry name" value="AKR_Detox_Biosynth"/>
</dbReference>
<dbReference type="Pfam" id="PF00248">
    <property type="entry name" value="Aldo_ket_red"/>
    <property type="match status" value="1"/>
</dbReference>